<evidence type="ECO:0000313" key="3">
    <source>
        <dbReference type="Proteomes" id="UP001333110"/>
    </source>
</evidence>
<name>A0AAN7NRT3_MYCAM</name>
<keyword evidence="3" id="KW-1185">Reference proteome</keyword>
<evidence type="ECO:0000256" key="1">
    <source>
        <dbReference type="SAM" id="MobiDB-lite"/>
    </source>
</evidence>
<reference evidence="2 3" key="1">
    <citation type="journal article" date="2023" name="J. Hered.">
        <title>Chromosome-level genome of the wood stork (Mycteria americana) provides insight into avian chromosome evolution.</title>
        <authorList>
            <person name="Flamio R. Jr."/>
            <person name="Ramstad K.M."/>
        </authorList>
    </citation>
    <scope>NUCLEOTIDE SEQUENCE [LARGE SCALE GENOMIC DNA]</scope>
    <source>
        <strain evidence="2">JAX WOST 10</strain>
    </source>
</reference>
<organism evidence="2 3">
    <name type="scientific">Mycteria americana</name>
    <name type="common">Wood stork</name>
    <dbReference type="NCBI Taxonomy" id="33587"/>
    <lineage>
        <taxon>Eukaryota</taxon>
        <taxon>Metazoa</taxon>
        <taxon>Chordata</taxon>
        <taxon>Craniata</taxon>
        <taxon>Vertebrata</taxon>
        <taxon>Euteleostomi</taxon>
        <taxon>Archelosauria</taxon>
        <taxon>Archosauria</taxon>
        <taxon>Dinosauria</taxon>
        <taxon>Saurischia</taxon>
        <taxon>Theropoda</taxon>
        <taxon>Coelurosauria</taxon>
        <taxon>Aves</taxon>
        <taxon>Neognathae</taxon>
        <taxon>Neoaves</taxon>
        <taxon>Aequornithes</taxon>
        <taxon>Ciconiiformes</taxon>
        <taxon>Ciconiidae</taxon>
        <taxon>Mycteria</taxon>
    </lineage>
</organism>
<feature type="region of interest" description="Disordered" evidence="1">
    <location>
        <begin position="65"/>
        <end position="126"/>
    </location>
</feature>
<dbReference type="EMBL" id="JAUNZN010000001">
    <property type="protein sequence ID" value="KAK4832273.1"/>
    <property type="molecule type" value="Genomic_DNA"/>
</dbReference>
<accession>A0AAN7NRT3</accession>
<proteinExistence type="predicted"/>
<sequence length="165" mass="18953">MIRGMEHLSCVERLRELGLFSLEKRRLQGHLIAVFQYMKGADKQAGERLFTKACSDRTRGNGFKLKDGRCRLHSRGREKQEKERRREEERERKSITTLGSRDDDDRRGNPPVVGAHTLPWGGENKDKNNYEKIELKCASGLLGIAESSSPMEARLMQLRVTRSNP</sequence>
<evidence type="ECO:0000313" key="2">
    <source>
        <dbReference type="EMBL" id="KAK4832273.1"/>
    </source>
</evidence>
<comment type="caution">
    <text evidence="2">The sequence shown here is derived from an EMBL/GenBank/DDBJ whole genome shotgun (WGS) entry which is preliminary data.</text>
</comment>
<gene>
    <name evidence="2" type="ORF">QYF61_021672</name>
</gene>
<protein>
    <submittedName>
        <fullName evidence="2">Uncharacterized protein</fullName>
    </submittedName>
</protein>
<feature type="compositionally biased region" description="Basic and acidic residues" evidence="1">
    <location>
        <begin position="65"/>
        <end position="108"/>
    </location>
</feature>
<dbReference type="AlphaFoldDB" id="A0AAN7NRT3"/>
<dbReference type="Proteomes" id="UP001333110">
    <property type="component" value="Unassembled WGS sequence"/>
</dbReference>